<accession>A0A1F7FKC3</accession>
<evidence type="ECO:0000256" key="7">
    <source>
        <dbReference type="RuleBase" id="RU003879"/>
    </source>
</evidence>
<evidence type="ECO:0000313" key="10">
    <source>
        <dbReference type="Proteomes" id="UP000179243"/>
    </source>
</evidence>
<dbReference type="PANTHER" id="PTHR30558">
    <property type="entry name" value="EXBD MEMBRANE COMPONENT OF PMF-DRIVEN MACROMOLECULE IMPORT SYSTEM"/>
    <property type="match status" value="1"/>
</dbReference>
<evidence type="ECO:0000256" key="2">
    <source>
        <dbReference type="ARBA" id="ARBA00005811"/>
    </source>
</evidence>
<gene>
    <name evidence="9" type="ORF">A2519_05770</name>
</gene>
<protein>
    <recommendedName>
        <fullName evidence="11">Biopolymer transporter ExbD</fullName>
    </recommendedName>
</protein>
<dbReference type="GO" id="GO:0015031">
    <property type="term" value="P:protein transport"/>
    <property type="evidence" value="ECO:0007669"/>
    <property type="project" value="UniProtKB-KW"/>
</dbReference>
<evidence type="ECO:0000256" key="1">
    <source>
        <dbReference type="ARBA" id="ARBA00004162"/>
    </source>
</evidence>
<dbReference type="GO" id="GO:0005886">
    <property type="term" value="C:plasma membrane"/>
    <property type="evidence" value="ECO:0007669"/>
    <property type="project" value="UniProtKB-SubCell"/>
</dbReference>
<evidence type="ECO:0000256" key="8">
    <source>
        <dbReference type="SAM" id="Phobius"/>
    </source>
</evidence>
<evidence type="ECO:0000256" key="6">
    <source>
        <dbReference type="ARBA" id="ARBA00023136"/>
    </source>
</evidence>
<evidence type="ECO:0000256" key="5">
    <source>
        <dbReference type="ARBA" id="ARBA00022989"/>
    </source>
</evidence>
<comment type="caution">
    <text evidence="9">The sequence shown here is derived from an EMBL/GenBank/DDBJ whole genome shotgun (WGS) entry which is preliminary data.</text>
</comment>
<dbReference type="EMBL" id="MFYX01000017">
    <property type="protein sequence ID" value="OGK06926.1"/>
    <property type="molecule type" value="Genomic_DNA"/>
</dbReference>
<feature type="transmembrane region" description="Helical" evidence="8">
    <location>
        <begin position="20"/>
        <end position="41"/>
    </location>
</feature>
<dbReference type="PANTHER" id="PTHR30558:SF3">
    <property type="entry name" value="BIOPOLYMER TRANSPORT PROTEIN EXBD-RELATED"/>
    <property type="match status" value="1"/>
</dbReference>
<keyword evidence="5 8" id="KW-1133">Transmembrane helix</keyword>
<sequence>MAIKAFDVMDGELRKPEISMAPLIDMVFLLLIFFAVTTNFIKESGIKVDKARAATSQPLQKDLLIVSIDDQGRYWYDGGVRTLEEVESAAVLESSKNPRLNVVLVPDRRSQVEPLITLMDRLREKNLHRFSIGTQFMEKR</sequence>
<dbReference type="GO" id="GO:0022857">
    <property type="term" value="F:transmembrane transporter activity"/>
    <property type="evidence" value="ECO:0007669"/>
    <property type="project" value="InterPro"/>
</dbReference>
<name>A0A1F7FKC3_UNCRA</name>
<evidence type="ECO:0000256" key="3">
    <source>
        <dbReference type="ARBA" id="ARBA00022475"/>
    </source>
</evidence>
<dbReference type="InterPro" id="IPR003400">
    <property type="entry name" value="ExbD"/>
</dbReference>
<evidence type="ECO:0000313" key="9">
    <source>
        <dbReference type="EMBL" id="OGK06926.1"/>
    </source>
</evidence>
<reference evidence="9 10" key="1">
    <citation type="journal article" date="2016" name="Nat. Commun.">
        <title>Thousands of microbial genomes shed light on interconnected biogeochemical processes in an aquifer system.</title>
        <authorList>
            <person name="Anantharaman K."/>
            <person name="Brown C.T."/>
            <person name="Hug L.A."/>
            <person name="Sharon I."/>
            <person name="Castelle C.J."/>
            <person name="Probst A.J."/>
            <person name="Thomas B.C."/>
            <person name="Singh A."/>
            <person name="Wilkins M.J."/>
            <person name="Karaoz U."/>
            <person name="Brodie E.L."/>
            <person name="Williams K.H."/>
            <person name="Hubbard S.S."/>
            <person name="Banfield J.F."/>
        </authorList>
    </citation>
    <scope>NUCLEOTIDE SEQUENCE [LARGE SCALE GENOMIC DNA]</scope>
</reference>
<comment type="similarity">
    <text evidence="2 7">Belongs to the ExbD/TolR family.</text>
</comment>
<evidence type="ECO:0000256" key="4">
    <source>
        <dbReference type="ARBA" id="ARBA00022692"/>
    </source>
</evidence>
<keyword evidence="4 7" id="KW-0812">Transmembrane</keyword>
<keyword evidence="7" id="KW-0813">Transport</keyword>
<dbReference type="Pfam" id="PF02472">
    <property type="entry name" value="ExbD"/>
    <property type="match status" value="1"/>
</dbReference>
<keyword evidence="6 8" id="KW-0472">Membrane</keyword>
<keyword evidence="3" id="KW-1003">Cell membrane</keyword>
<comment type="subcellular location">
    <subcellularLocation>
        <location evidence="1">Cell membrane</location>
        <topology evidence="1">Single-pass membrane protein</topology>
    </subcellularLocation>
    <subcellularLocation>
        <location evidence="7">Cell membrane</location>
        <topology evidence="7">Single-pass type II membrane protein</topology>
    </subcellularLocation>
</comment>
<proteinExistence type="inferred from homology"/>
<organism evidence="9 10">
    <name type="scientific">Candidatus Raymondbacteria bacterium RIFOXYD12_FULL_49_13</name>
    <dbReference type="NCBI Taxonomy" id="1817890"/>
    <lineage>
        <taxon>Bacteria</taxon>
        <taxon>Raymondiibacteriota</taxon>
    </lineage>
</organism>
<dbReference type="Proteomes" id="UP000179243">
    <property type="component" value="Unassembled WGS sequence"/>
</dbReference>
<evidence type="ECO:0008006" key="11">
    <source>
        <dbReference type="Google" id="ProtNLM"/>
    </source>
</evidence>
<dbReference type="AlphaFoldDB" id="A0A1F7FKC3"/>
<keyword evidence="7" id="KW-0653">Protein transport</keyword>